<dbReference type="PROSITE" id="PS51221">
    <property type="entry name" value="TTL"/>
    <property type="match status" value="1"/>
</dbReference>
<feature type="region of interest" description="Disordered" evidence="6">
    <location>
        <begin position="85"/>
        <end position="118"/>
    </location>
</feature>
<name>A0A8J6BB38_9EUKA</name>
<dbReference type="InterPro" id="IPR004344">
    <property type="entry name" value="TTL/TTLL_fam"/>
</dbReference>
<keyword evidence="4" id="KW-0547">Nucleotide-binding</keyword>
<organism evidence="7 8">
    <name type="scientific">Carpediemonas membranifera</name>
    <dbReference type="NCBI Taxonomy" id="201153"/>
    <lineage>
        <taxon>Eukaryota</taxon>
        <taxon>Metamonada</taxon>
        <taxon>Carpediemonas-like organisms</taxon>
        <taxon>Carpediemonas</taxon>
    </lineage>
</organism>
<dbReference type="AlphaFoldDB" id="A0A8J6BB38"/>
<evidence type="ECO:0000313" key="7">
    <source>
        <dbReference type="EMBL" id="KAG9396572.1"/>
    </source>
</evidence>
<keyword evidence="2" id="KW-0963">Cytoplasm</keyword>
<evidence type="ECO:0000256" key="5">
    <source>
        <dbReference type="ARBA" id="ARBA00022840"/>
    </source>
</evidence>
<comment type="caution">
    <text evidence="7">The sequence shown here is derived from an EMBL/GenBank/DDBJ whole genome shotgun (WGS) entry which is preliminary data.</text>
</comment>
<keyword evidence="5" id="KW-0067">ATP-binding</keyword>
<reference evidence="7" key="1">
    <citation type="submission" date="2021-05" db="EMBL/GenBank/DDBJ databases">
        <title>A free-living protist that lacks canonical eukaryotic 1 DNA replication and segregation systems.</title>
        <authorList>
            <person name="Salas-Leiva D.E."/>
            <person name="Tromer E.C."/>
            <person name="Curtis B.A."/>
            <person name="Jerlstrom-Hultqvist J."/>
            <person name="Kolisko M."/>
            <person name="Yi Z."/>
            <person name="Salas-Leiva J.S."/>
            <person name="Gallot-Lavallee L."/>
            <person name="Kops G.J.P.L."/>
            <person name="Archibald J.M."/>
            <person name="Simpson A.G.B."/>
            <person name="Roger A.J."/>
        </authorList>
    </citation>
    <scope>NUCLEOTIDE SEQUENCE</scope>
    <source>
        <strain evidence="7">BICM</strain>
    </source>
</reference>
<dbReference type="PANTHER" id="PTHR45870">
    <property type="entry name" value="TUBULIN MONOGLYCYLASE TTLL3"/>
    <property type="match status" value="1"/>
</dbReference>
<feature type="region of interest" description="Disordered" evidence="6">
    <location>
        <begin position="25"/>
        <end position="68"/>
    </location>
</feature>
<evidence type="ECO:0000256" key="3">
    <source>
        <dbReference type="ARBA" id="ARBA00022598"/>
    </source>
</evidence>
<gene>
    <name evidence="7" type="ORF">J8273_1580</name>
</gene>
<dbReference type="Proteomes" id="UP000717585">
    <property type="component" value="Unassembled WGS sequence"/>
</dbReference>
<evidence type="ECO:0000256" key="1">
    <source>
        <dbReference type="ARBA" id="ARBA00004496"/>
    </source>
</evidence>
<dbReference type="GO" id="GO:0005737">
    <property type="term" value="C:cytoplasm"/>
    <property type="evidence" value="ECO:0007669"/>
    <property type="project" value="UniProtKB-SubCell"/>
</dbReference>
<evidence type="ECO:0000256" key="4">
    <source>
        <dbReference type="ARBA" id="ARBA00022741"/>
    </source>
</evidence>
<keyword evidence="3 7" id="KW-0436">Ligase</keyword>
<dbReference type="GO" id="GO:0015630">
    <property type="term" value="C:microtubule cytoskeleton"/>
    <property type="evidence" value="ECO:0007669"/>
    <property type="project" value="TreeGrafter"/>
</dbReference>
<feature type="compositionally biased region" description="Basic residues" evidence="6">
    <location>
        <begin position="36"/>
        <end position="48"/>
    </location>
</feature>
<evidence type="ECO:0000256" key="6">
    <source>
        <dbReference type="SAM" id="MobiDB-lite"/>
    </source>
</evidence>
<dbReference type="InterPro" id="IPR051437">
    <property type="entry name" value="TTLL_monoglycylase"/>
</dbReference>
<dbReference type="PANTHER" id="PTHR45870:SF2">
    <property type="entry name" value="TUBULIN MONOGLYCYLASE TTLL3"/>
    <property type="match status" value="1"/>
</dbReference>
<dbReference type="EMBL" id="JAHDYR010000005">
    <property type="protein sequence ID" value="KAG9396572.1"/>
    <property type="molecule type" value="Genomic_DNA"/>
</dbReference>
<protein>
    <submittedName>
        <fullName evidence="7">Tubulin-tyrosine ligase/Tubulin polyglutamylase</fullName>
    </submittedName>
</protein>
<evidence type="ECO:0000256" key="2">
    <source>
        <dbReference type="ARBA" id="ARBA00022490"/>
    </source>
</evidence>
<dbReference type="Pfam" id="PF03133">
    <property type="entry name" value="TTL"/>
    <property type="match status" value="1"/>
</dbReference>
<comment type="subcellular location">
    <subcellularLocation>
        <location evidence="1">Cytoplasm</location>
    </subcellularLocation>
</comment>
<dbReference type="SUPFAM" id="SSF56059">
    <property type="entry name" value="Glutathione synthetase ATP-binding domain-like"/>
    <property type="match status" value="1"/>
</dbReference>
<evidence type="ECO:0000313" key="8">
    <source>
        <dbReference type="Proteomes" id="UP000717585"/>
    </source>
</evidence>
<dbReference type="GO" id="GO:0005524">
    <property type="term" value="F:ATP binding"/>
    <property type="evidence" value="ECO:0007669"/>
    <property type="project" value="UniProtKB-KW"/>
</dbReference>
<dbReference type="GO" id="GO:0070736">
    <property type="term" value="F:protein-glycine ligase activity, initiating"/>
    <property type="evidence" value="ECO:0007669"/>
    <property type="project" value="TreeGrafter"/>
</dbReference>
<dbReference type="Gene3D" id="3.30.470.20">
    <property type="entry name" value="ATP-grasp fold, B domain"/>
    <property type="match status" value="1"/>
</dbReference>
<proteinExistence type="predicted"/>
<keyword evidence="8" id="KW-1185">Reference proteome</keyword>
<dbReference type="OrthoDB" id="202825at2759"/>
<sequence length="736" mass="80753">MDGLITLTAQQIDLKTRSSPIRAAELKTLPVIPPTLKKRRKPKKPKQSKPKEPEDFKLPSGLSGDGVMYRSTSLPRIRRAKVTCKPPVPKQRVKRAISNPMRTPTPRRSRKTLPTLDHDLPLVEDVPVPRTTPDRPPRRLLKPLRRPAWKSTDTLAEGGACVGHWEAVRWYERDPADTGSASAPATRVQLFDFVASRSTADPARVLKQRAKFLEASGLEPGTKLFTLMGPYEDLRAALRRRGWVECPEARETLASDLIVAVKSGLIAPDSLPPTVMHNHYAGSTGLTTKAGLCRNIRDLPWYEPADHRAFFPLSFDLGASGDVAMFKRAQAVFGALSILEAALVKAVAPAAVAAAKAVLHQMSWERHNRSPSGGKEVPMAIPADWAEVAGFVSRKLPAAPSTLSADEAGDVRSLLVGYRAIDPAAVLTVGQNAWVCKPAGKSRGRGILCLDTLAGILALAGSETEHYVVQKYIERPLLIHNRKFDCRVWCLVTSVSPFTVWVYDDYYLRFCCEDFSMDDLANTYVHLANNSVQKNSTNFDNIVPPDADHLCPTDGRPLKKTERANNMWASASFAEYIARTYGPGAYDAMMAAMRVALVDTLIVGQNTLVPRRRSYELFGVDVVFDTELKPWVLEVNSSPTLEHSSYVTARLVPAAMEGLVSILLDLDRVKTLPKAKHGWAHGGLGLGAGEGGLPSTLGAWRLVYRGMNPGRVSDGCGLELRGANVDPPPRFDRPFH</sequence>
<accession>A0A8J6BB38</accession>